<keyword evidence="1" id="KW-0378">Hydrolase</keyword>
<dbReference type="EC" id="3.4.16.6" evidence="1"/>
<comment type="caution">
    <text evidence="1">The sequence shown here is derived from an EMBL/GenBank/DDBJ whole genome shotgun (WGS) entry which is preliminary data.</text>
</comment>
<evidence type="ECO:0000313" key="1">
    <source>
        <dbReference type="EMBL" id="KAH7656810.1"/>
    </source>
</evidence>
<dbReference type="EMBL" id="CM037028">
    <property type="protein sequence ID" value="KAH7656810.1"/>
    <property type="molecule type" value="Genomic_DNA"/>
</dbReference>
<evidence type="ECO:0000313" key="2">
    <source>
        <dbReference type="Proteomes" id="UP000827976"/>
    </source>
</evidence>
<keyword evidence="2" id="KW-1185">Reference proteome</keyword>
<gene>
    <name evidence="1" type="ORF">IHE45_18G097800</name>
</gene>
<name>A0ACB7U909_DIOAL</name>
<protein>
    <submittedName>
        <fullName evidence="1">Peptidase S10 serine carboxypeptidase protein</fullName>
        <ecNumber evidence="1">3.4.16.6</ecNumber>
    </submittedName>
</protein>
<keyword evidence="1" id="KW-0645">Protease</keyword>
<keyword evidence="1" id="KW-0121">Carboxypeptidase</keyword>
<proteinExistence type="predicted"/>
<reference evidence="2" key="1">
    <citation type="journal article" date="2022" name="Nat. Commun.">
        <title>Chromosome evolution and the genetic basis of agronomically important traits in greater yam.</title>
        <authorList>
            <person name="Bredeson J.V."/>
            <person name="Lyons J.B."/>
            <person name="Oniyinde I.O."/>
            <person name="Okereke N.R."/>
            <person name="Kolade O."/>
            <person name="Nnabue I."/>
            <person name="Nwadili C.O."/>
            <person name="Hribova E."/>
            <person name="Parker M."/>
            <person name="Nwogha J."/>
            <person name="Shu S."/>
            <person name="Carlson J."/>
            <person name="Kariba R."/>
            <person name="Muthemba S."/>
            <person name="Knop K."/>
            <person name="Barton G.J."/>
            <person name="Sherwood A.V."/>
            <person name="Lopez-Montes A."/>
            <person name="Asiedu R."/>
            <person name="Jamnadass R."/>
            <person name="Muchugi A."/>
            <person name="Goodstein D."/>
            <person name="Egesi C.N."/>
            <person name="Featherston J."/>
            <person name="Asfaw A."/>
            <person name="Simpson G.G."/>
            <person name="Dolezel J."/>
            <person name="Hendre P.S."/>
            <person name="Van Deynze A."/>
            <person name="Kumar P.L."/>
            <person name="Obidiegwu J.E."/>
            <person name="Bhattacharjee R."/>
            <person name="Rokhsar D.S."/>
        </authorList>
    </citation>
    <scope>NUCLEOTIDE SEQUENCE [LARGE SCALE GENOMIC DNA]</scope>
    <source>
        <strain evidence="2">cv. TDa95/00328</strain>
    </source>
</reference>
<organism evidence="1 2">
    <name type="scientific">Dioscorea alata</name>
    <name type="common">Purple yam</name>
    <dbReference type="NCBI Taxonomy" id="55571"/>
    <lineage>
        <taxon>Eukaryota</taxon>
        <taxon>Viridiplantae</taxon>
        <taxon>Streptophyta</taxon>
        <taxon>Embryophyta</taxon>
        <taxon>Tracheophyta</taxon>
        <taxon>Spermatophyta</taxon>
        <taxon>Magnoliopsida</taxon>
        <taxon>Liliopsida</taxon>
        <taxon>Dioscoreales</taxon>
        <taxon>Dioscoreaceae</taxon>
        <taxon>Dioscorea</taxon>
    </lineage>
</organism>
<accession>A0ACB7U909</accession>
<sequence length="496" mass="55492">MHQATLLSCFSNPTTSTTSLLIPSSPSQPHSYSLSPSMAFSFSFSLLLSFLLLTLSHSTYLEAQEKDKVDALPGQPLNLSFSHYSGYVAVDEVAGRALFYWLIEAIDRKTMTGESLPLVLWLNGGPGCSSIAYGASEEIGPFRIRGDGRSLFLNPYSWNNVANLLFLESPAGVGFSYSNTTADLLTTGDQRTANDTYVFLVNWLERFPQYKNRDFYIAGESYAGHYVPQLSHLILQNNKQNQMPIINLKGFMVGNAVTDDYYDYVGTFEFWWNHGLISDTTYQNLKQACYSTSSMNPTYDCVTALELASSEQGNIDPYSIYTPPCTNSSSLKINRKSHYPWMHKAYDPCSDRHAKIYYNLPQVQKAMHANATGIPYPWDTCSDLLFTNWGDSPRSMLPLYKELIAAGLRIWMFSGDTDAVVPLSATRYSIDALKLPTVSNWYPWYDKGKVGGWSQVYEGLTYVTIAGAGHEVPLHKPRQALILISHFLKGKPMPSS</sequence>
<dbReference type="Proteomes" id="UP000827976">
    <property type="component" value="Chromosome 18"/>
</dbReference>